<proteinExistence type="predicted"/>
<evidence type="ECO:0000313" key="1">
    <source>
        <dbReference type="EMBL" id="MDT9410750.1"/>
    </source>
</evidence>
<dbReference type="Gene3D" id="3.40.50.300">
    <property type="entry name" value="P-loop containing nucleotide triphosphate hydrolases"/>
    <property type="match status" value="1"/>
</dbReference>
<evidence type="ECO:0008006" key="3">
    <source>
        <dbReference type="Google" id="ProtNLM"/>
    </source>
</evidence>
<reference evidence="1 2" key="1">
    <citation type="submission" date="2023-03" db="EMBL/GenBank/DDBJ databases">
        <title>Whole genome sequence of the first Corynebacterium rouxii strains isolated in Brazil: a recent member of Corynebacterium diphtheriae complex.</title>
        <authorList>
            <person name="Vieira V."/>
            <person name="Ramos J.N."/>
            <person name="Araujo M.R.B."/>
            <person name="Baio P.V."/>
            <person name="Sant'Anna L.O."/>
            <person name="Veras J.F.C."/>
            <person name="Vieira E.M.D."/>
            <person name="Sousa M.A.B."/>
            <person name="Camargo C.H."/>
            <person name="Sacchi C.T."/>
            <person name="Campos K.R."/>
            <person name="Santos M.B.N."/>
            <person name="Bokermann S."/>
            <person name="Alvim L.B."/>
            <person name="Santos L.S."/>
            <person name="Mattos-Guaraldi A.L."/>
        </authorList>
    </citation>
    <scope>NUCLEOTIDE SEQUENCE [LARGE SCALE GENOMIC DNA]</scope>
    <source>
        <strain evidence="1 2">70862</strain>
    </source>
</reference>
<keyword evidence="2" id="KW-1185">Reference proteome</keyword>
<evidence type="ECO:0000313" key="2">
    <source>
        <dbReference type="Proteomes" id="UP001265983"/>
    </source>
</evidence>
<dbReference type="EMBL" id="JARUHM010000009">
    <property type="protein sequence ID" value="MDT9410750.1"/>
    <property type="molecule type" value="Genomic_DNA"/>
</dbReference>
<name>A0ABU3PMR7_9CORY</name>
<comment type="caution">
    <text evidence="1">The sequence shown here is derived from an EMBL/GenBank/DDBJ whole genome shotgun (WGS) entry which is preliminary data.</text>
</comment>
<dbReference type="SUPFAM" id="SSF52540">
    <property type="entry name" value="P-loop containing nucleoside triphosphate hydrolases"/>
    <property type="match status" value="1"/>
</dbReference>
<dbReference type="CDD" id="cd02019">
    <property type="entry name" value="NK"/>
    <property type="match status" value="1"/>
</dbReference>
<organism evidence="1 2">
    <name type="scientific">Corynebacterium rouxii</name>
    <dbReference type="NCBI Taxonomy" id="2719119"/>
    <lineage>
        <taxon>Bacteria</taxon>
        <taxon>Bacillati</taxon>
        <taxon>Actinomycetota</taxon>
        <taxon>Actinomycetes</taxon>
        <taxon>Mycobacteriales</taxon>
        <taxon>Corynebacteriaceae</taxon>
        <taxon>Corynebacterium</taxon>
    </lineage>
</organism>
<sequence length="168" mass="18308">MIVLIDGPSGSGKTTFAGFLGEVLGMRIVHFDDLYPGWHGLAAGVEIVTALLEGAGGYHRWDWENDTAGPWVEVSERNLIIEGVGSLAPSVVRAARQHGSVLTMLFDGPEQIRRQRALARDPFYEPWWDMWAAQEARHFATVETPDVTRGIPDGGTLGGDHVDATSLL</sequence>
<gene>
    <name evidence="1" type="ORF">P8T80_05035</name>
</gene>
<protein>
    <recommendedName>
        <fullName evidence="3">(d)CMP kinase</fullName>
    </recommendedName>
</protein>
<dbReference type="InterPro" id="IPR027417">
    <property type="entry name" value="P-loop_NTPase"/>
</dbReference>
<dbReference type="RefSeq" id="WP_315643861.1">
    <property type="nucleotide sequence ID" value="NZ_JARUHM010000009.1"/>
</dbReference>
<dbReference type="Proteomes" id="UP001265983">
    <property type="component" value="Unassembled WGS sequence"/>
</dbReference>
<dbReference type="NCBIfam" id="NF005115">
    <property type="entry name" value="PRK06547.1"/>
    <property type="match status" value="1"/>
</dbReference>
<accession>A0ABU3PMR7</accession>